<dbReference type="SMART" id="SM00317">
    <property type="entry name" value="SET"/>
    <property type="match status" value="1"/>
</dbReference>
<reference evidence="2 3" key="1">
    <citation type="journal article" date="2024" name="J Genomics">
        <title>Draft genome sequencing and assembly of Favolaschia claudopus CIRM-BRFM 2984 isolated from oak limbs.</title>
        <authorList>
            <person name="Navarro D."/>
            <person name="Drula E."/>
            <person name="Chaduli D."/>
            <person name="Cazenave R."/>
            <person name="Ahrendt S."/>
            <person name="Wang J."/>
            <person name="Lipzen A."/>
            <person name="Daum C."/>
            <person name="Barry K."/>
            <person name="Grigoriev I.V."/>
            <person name="Favel A."/>
            <person name="Rosso M.N."/>
            <person name="Martin F."/>
        </authorList>
    </citation>
    <scope>NUCLEOTIDE SEQUENCE [LARGE SCALE GENOMIC DNA]</scope>
    <source>
        <strain evidence="2 3">CIRM-BRFM 2984</strain>
    </source>
</reference>
<dbReference type="InterPro" id="IPR001214">
    <property type="entry name" value="SET_dom"/>
</dbReference>
<feature type="domain" description="SET" evidence="1">
    <location>
        <begin position="117"/>
        <end position="229"/>
    </location>
</feature>
<protein>
    <recommendedName>
        <fullName evidence="1">SET domain-containing protein</fullName>
    </recommendedName>
</protein>
<keyword evidence="3" id="KW-1185">Reference proteome</keyword>
<evidence type="ECO:0000313" key="3">
    <source>
        <dbReference type="Proteomes" id="UP001362999"/>
    </source>
</evidence>
<dbReference type="Gene3D" id="2.170.270.10">
    <property type="entry name" value="SET domain"/>
    <property type="match status" value="1"/>
</dbReference>
<organism evidence="2 3">
    <name type="scientific">Favolaschia claudopus</name>
    <dbReference type="NCBI Taxonomy" id="2862362"/>
    <lineage>
        <taxon>Eukaryota</taxon>
        <taxon>Fungi</taxon>
        <taxon>Dikarya</taxon>
        <taxon>Basidiomycota</taxon>
        <taxon>Agaricomycotina</taxon>
        <taxon>Agaricomycetes</taxon>
        <taxon>Agaricomycetidae</taxon>
        <taxon>Agaricales</taxon>
        <taxon>Marasmiineae</taxon>
        <taxon>Mycenaceae</taxon>
        <taxon>Favolaschia</taxon>
    </lineage>
</organism>
<dbReference type="Proteomes" id="UP001362999">
    <property type="component" value="Unassembled WGS sequence"/>
</dbReference>
<name>A0AAW0AF12_9AGAR</name>
<dbReference type="Pfam" id="PF00856">
    <property type="entry name" value="SET"/>
    <property type="match status" value="1"/>
</dbReference>
<dbReference type="AlphaFoldDB" id="A0AAW0AF12"/>
<dbReference type="EMBL" id="JAWWNJ010000070">
    <property type="protein sequence ID" value="KAK7007631.1"/>
    <property type="molecule type" value="Genomic_DNA"/>
</dbReference>
<accession>A0AAW0AF12</accession>
<dbReference type="InterPro" id="IPR046341">
    <property type="entry name" value="SET_dom_sf"/>
</dbReference>
<dbReference type="PROSITE" id="PS50280">
    <property type="entry name" value="SET"/>
    <property type="match status" value="1"/>
</dbReference>
<evidence type="ECO:0000313" key="2">
    <source>
        <dbReference type="EMBL" id="KAK7007631.1"/>
    </source>
</evidence>
<dbReference type="SUPFAM" id="SSF82199">
    <property type="entry name" value="SET domain"/>
    <property type="match status" value="1"/>
</dbReference>
<comment type="caution">
    <text evidence="2">The sequence shown here is derived from an EMBL/GenBank/DDBJ whole genome shotgun (WGS) entry which is preliminary data.</text>
</comment>
<gene>
    <name evidence="2" type="ORF">R3P38DRAFT_3212029</name>
</gene>
<evidence type="ECO:0000259" key="1">
    <source>
        <dbReference type="PROSITE" id="PS50280"/>
    </source>
</evidence>
<sequence length="313" mass="35160">MSDSFVEPSSVLSVDWSLHLAKSRPLTASDALRSDDAVDTILQEHADTLYRAFETHKSVFFDSSQTATELHKIMLKLLDLKGWTHVAMPHTRLSQSVRAVTWCIEAHSMLLAPWATVQLKLFRYGANEPNQFAIFATDDIPSGCIIYELIGQLSLDNVDGEAKKKSTQLSEMKARDGTSRVLYGPIRMVNHACDANTVYEELKPNCRSTIVVRTLRAIRREEQITVGYGSDFFDADDDCLCSVCRPDTQHCVKSTNPPGMRIVDTEKKKEANKTKNRRRRWVRKQGKVIGKGIGTTKGVCGEEEEGEITEHNI</sequence>
<proteinExistence type="predicted"/>